<keyword evidence="2" id="KW-1185">Reference proteome</keyword>
<evidence type="ECO:0008006" key="3">
    <source>
        <dbReference type="Google" id="ProtNLM"/>
    </source>
</evidence>
<sequence>MELLIAGIDGGTAEIFDAFDMPFWQKLRASAKLLDVEEDIVQRGWARILSGQGAEENGGLYMMPKLDGTRDFTPKFGYKEMSSAPGFAPIWKFAQEAGQSIGLMNIPTTSPAQEVDGFYVAGGGGGIFQGGLPDDALYPSSAQEILERNGYIFDIRLGAEGFQTIPELCDRLEKMMVARTDSFIELAKTHGIGFGFLAYRATTVLLYLAMSEIAFASDGPRGKTDRASWSPEWLPHLDRHFHTLDQCLERLFTELSPKHHLIVSDHSMVPWTHNVDFNGFLAAHGLSRYDLGAKDRARNLMRVVARPRFRARLSRTPLSRIPGMLSSDGGRIRPDAPAFSAPYVHGFYINDAKRFGGPVAEEDVEAEVNRLVALFNWETMQAQIPMRAAPYRANYEGAPKADLMPDIKIHQSGFAFPIWLGENWYEPNPDFAPVTSILGVSGMHSGQKGDRPVLMADQGLADLVEPGDPMDLRLAHLLTKRLYASSSSQ</sequence>
<dbReference type="RefSeq" id="WP_107978527.1">
    <property type="nucleotide sequence ID" value="NZ_BMEZ01000033.1"/>
</dbReference>
<organism evidence="1 2">
    <name type="scientific">Allosediminivita pacifica</name>
    <dbReference type="NCBI Taxonomy" id="1267769"/>
    <lineage>
        <taxon>Bacteria</taxon>
        <taxon>Pseudomonadati</taxon>
        <taxon>Pseudomonadota</taxon>
        <taxon>Alphaproteobacteria</taxon>
        <taxon>Rhodobacterales</taxon>
        <taxon>Paracoccaceae</taxon>
        <taxon>Allosediminivita</taxon>
    </lineage>
</organism>
<dbReference type="EMBL" id="QBKN01000034">
    <property type="protein sequence ID" value="PTX40360.1"/>
    <property type="molecule type" value="Genomic_DNA"/>
</dbReference>
<dbReference type="AlphaFoldDB" id="A0A2T6A988"/>
<evidence type="ECO:0000313" key="2">
    <source>
        <dbReference type="Proteomes" id="UP000244069"/>
    </source>
</evidence>
<comment type="caution">
    <text evidence="1">The sequence shown here is derived from an EMBL/GenBank/DDBJ whole genome shotgun (WGS) entry which is preliminary data.</text>
</comment>
<dbReference type="OrthoDB" id="8477749at2"/>
<dbReference type="Gene3D" id="3.40.720.10">
    <property type="entry name" value="Alkaline Phosphatase, subunit A"/>
    <property type="match status" value="1"/>
</dbReference>
<dbReference type="InterPro" id="IPR017850">
    <property type="entry name" value="Alkaline_phosphatase_core_sf"/>
</dbReference>
<dbReference type="Proteomes" id="UP000244069">
    <property type="component" value="Unassembled WGS sequence"/>
</dbReference>
<name>A0A2T6A988_9RHOB</name>
<gene>
    <name evidence="1" type="ORF">C8N44_13415</name>
</gene>
<accession>A0A2T6A988</accession>
<protein>
    <recommendedName>
        <fullName evidence="3">Type I phosphodiesterase / nucleotide pyrophosphatase</fullName>
    </recommendedName>
</protein>
<evidence type="ECO:0000313" key="1">
    <source>
        <dbReference type="EMBL" id="PTX40360.1"/>
    </source>
</evidence>
<reference evidence="1 2" key="1">
    <citation type="submission" date="2018-04" db="EMBL/GenBank/DDBJ databases">
        <title>Genomic Encyclopedia of Archaeal and Bacterial Type Strains, Phase II (KMG-II): from individual species to whole genera.</title>
        <authorList>
            <person name="Goeker M."/>
        </authorList>
    </citation>
    <scope>NUCLEOTIDE SEQUENCE [LARGE SCALE GENOMIC DNA]</scope>
    <source>
        <strain evidence="1 2">DSM 29329</strain>
    </source>
</reference>
<proteinExistence type="predicted"/>